<name>A0AAV0HWU8_9ROSI</name>
<dbReference type="GO" id="GO:0006508">
    <property type="term" value="P:proteolysis"/>
    <property type="evidence" value="ECO:0007669"/>
    <property type="project" value="UniProtKB-KW"/>
</dbReference>
<dbReference type="InterPro" id="IPR051708">
    <property type="entry name" value="Plant_Aspart_Prot_A1"/>
</dbReference>
<dbReference type="InterPro" id="IPR021109">
    <property type="entry name" value="Peptidase_aspartic_dom_sf"/>
</dbReference>
<keyword evidence="2" id="KW-0378">Hydrolase</keyword>
<evidence type="ECO:0000256" key="2">
    <source>
        <dbReference type="ARBA" id="ARBA00022801"/>
    </source>
</evidence>
<keyword evidence="1" id="KW-0645">Protease</keyword>
<comment type="caution">
    <text evidence="4">The sequence shown here is derived from an EMBL/GenBank/DDBJ whole genome shotgun (WGS) entry which is preliminary data.</text>
</comment>
<reference evidence="4" key="1">
    <citation type="submission" date="2022-08" db="EMBL/GenBank/DDBJ databases">
        <authorList>
            <person name="Gutierrez-Valencia J."/>
        </authorList>
    </citation>
    <scope>NUCLEOTIDE SEQUENCE</scope>
</reference>
<dbReference type="EMBL" id="CAMGYJ010000003">
    <property type="protein sequence ID" value="CAI0389762.1"/>
    <property type="molecule type" value="Genomic_DNA"/>
</dbReference>
<keyword evidence="5" id="KW-1185">Reference proteome</keyword>
<evidence type="ECO:0000256" key="1">
    <source>
        <dbReference type="ARBA" id="ARBA00022670"/>
    </source>
</evidence>
<dbReference type="Gene3D" id="2.40.70.10">
    <property type="entry name" value="Acid Proteases"/>
    <property type="match status" value="1"/>
</dbReference>
<dbReference type="Proteomes" id="UP001154282">
    <property type="component" value="Unassembled WGS sequence"/>
</dbReference>
<gene>
    <name evidence="4" type="ORF">LITE_LOCUS6427</name>
</gene>
<dbReference type="Pfam" id="PF14541">
    <property type="entry name" value="TAXi_C"/>
    <property type="match status" value="1"/>
</dbReference>
<dbReference type="GO" id="GO:0008233">
    <property type="term" value="F:peptidase activity"/>
    <property type="evidence" value="ECO:0007669"/>
    <property type="project" value="UniProtKB-KW"/>
</dbReference>
<sequence>MGSLPSPTSSSAAAPTSTGTNPFHKILTGIFALGGIQKMSYEETSLVVKLGSVFSYCVGDVFDHSYPYNHLSIGAGDADLAGDSTPFRTNDLGHYFLPLQKISLGGEVLEIPSQQPAGAAFAVAPPAAYPPAAAPSPASFGLGITQADIRHMLNEAVREVLPSALGSVFTTGSVSKEGRVFPALGLHFADGAELVVESSGMFILAGDGVFCLAVVRPESFSIVGMMAQQGYNIGYHHLNESRVYFQDIDCQLLEG</sequence>
<dbReference type="GO" id="GO:0005576">
    <property type="term" value="C:extracellular region"/>
    <property type="evidence" value="ECO:0007669"/>
    <property type="project" value="TreeGrafter"/>
</dbReference>
<dbReference type="PANTHER" id="PTHR47967:SF14">
    <property type="entry name" value="EUKARYOTIC ASPARTYL PROTEASE FAMILY PROTEIN"/>
    <property type="match status" value="1"/>
</dbReference>
<dbReference type="PANTHER" id="PTHR47967">
    <property type="entry name" value="OS07G0603500 PROTEIN-RELATED"/>
    <property type="match status" value="1"/>
</dbReference>
<feature type="domain" description="Xylanase inhibitor C-terminal" evidence="3">
    <location>
        <begin position="173"/>
        <end position="246"/>
    </location>
</feature>
<protein>
    <recommendedName>
        <fullName evidence="3">Xylanase inhibitor C-terminal domain-containing protein</fullName>
    </recommendedName>
</protein>
<accession>A0AAV0HWU8</accession>
<organism evidence="4 5">
    <name type="scientific">Linum tenue</name>
    <dbReference type="NCBI Taxonomy" id="586396"/>
    <lineage>
        <taxon>Eukaryota</taxon>
        <taxon>Viridiplantae</taxon>
        <taxon>Streptophyta</taxon>
        <taxon>Embryophyta</taxon>
        <taxon>Tracheophyta</taxon>
        <taxon>Spermatophyta</taxon>
        <taxon>Magnoliopsida</taxon>
        <taxon>eudicotyledons</taxon>
        <taxon>Gunneridae</taxon>
        <taxon>Pentapetalae</taxon>
        <taxon>rosids</taxon>
        <taxon>fabids</taxon>
        <taxon>Malpighiales</taxon>
        <taxon>Linaceae</taxon>
        <taxon>Linum</taxon>
    </lineage>
</organism>
<evidence type="ECO:0000259" key="3">
    <source>
        <dbReference type="Pfam" id="PF14541"/>
    </source>
</evidence>
<evidence type="ECO:0000313" key="5">
    <source>
        <dbReference type="Proteomes" id="UP001154282"/>
    </source>
</evidence>
<dbReference type="AlphaFoldDB" id="A0AAV0HWU8"/>
<dbReference type="InterPro" id="IPR032799">
    <property type="entry name" value="TAXi_C"/>
</dbReference>
<proteinExistence type="predicted"/>
<dbReference type="SUPFAM" id="SSF50630">
    <property type="entry name" value="Acid proteases"/>
    <property type="match status" value="1"/>
</dbReference>
<evidence type="ECO:0000313" key="4">
    <source>
        <dbReference type="EMBL" id="CAI0389762.1"/>
    </source>
</evidence>